<reference evidence="1 2" key="1">
    <citation type="submission" date="2017-08" db="EMBL/GenBank/DDBJ databases">
        <title>Identification and genetic characteristics of simultaneous BTEX- and naphthalene-degrading Paraburkholderia sp. BN5 isolated from petroleum-contaminated soil.</title>
        <authorList>
            <person name="Lee Y."/>
            <person name="Jeon C.O."/>
        </authorList>
    </citation>
    <scope>NUCLEOTIDE SEQUENCE [LARGE SCALE GENOMIC DNA]</scope>
    <source>
        <strain evidence="1 2">BN5</strain>
        <plasmid evidence="1 2">pBN2</plasmid>
    </source>
</reference>
<dbReference type="Proteomes" id="UP000215158">
    <property type="component" value="Plasmid pBN2"/>
</dbReference>
<evidence type="ECO:0000313" key="2">
    <source>
        <dbReference type="Proteomes" id="UP000215158"/>
    </source>
</evidence>
<keyword evidence="2" id="KW-1185">Reference proteome</keyword>
<geneLocation type="plasmid" evidence="1 2">
    <name>pBN2</name>
</geneLocation>
<protein>
    <submittedName>
        <fullName evidence="1">Uncharacterized protein</fullName>
    </submittedName>
</protein>
<organism evidence="1 2">
    <name type="scientific">Paraburkholderia aromaticivorans</name>
    <dbReference type="NCBI Taxonomy" id="2026199"/>
    <lineage>
        <taxon>Bacteria</taxon>
        <taxon>Pseudomonadati</taxon>
        <taxon>Pseudomonadota</taxon>
        <taxon>Betaproteobacteria</taxon>
        <taxon>Burkholderiales</taxon>
        <taxon>Burkholderiaceae</taxon>
        <taxon>Paraburkholderia</taxon>
    </lineage>
</organism>
<name>A0A248VXE8_9BURK</name>
<accession>A0A248VXE8</accession>
<gene>
    <name evidence="1" type="ORF">CJU94_36310</name>
</gene>
<proteinExistence type="predicted"/>
<dbReference type="AlphaFoldDB" id="A0A248VXE8"/>
<sequence>MDTAVAQPEERHVEDVALPDLAEGQQWTCENGCGNCRPVQADFEYSREETQDGVLLKSKTCKVWVSHCCKANLVLWDERNEVEVAWVGGDLNLDGLVSNRGVLLD</sequence>
<evidence type="ECO:0000313" key="1">
    <source>
        <dbReference type="EMBL" id="ASW03668.1"/>
    </source>
</evidence>
<dbReference type="OrthoDB" id="9986982at2"/>
<dbReference type="KEGG" id="parb:CJU94_36310"/>
<dbReference type="EMBL" id="CP022992">
    <property type="protein sequence ID" value="ASW03668.1"/>
    <property type="molecule type" value="Genomic_DNA"/>
</dbReference>
<keyword evidence="1" id="KW-0614">Plasmid</keyword>
<dbReference type="RefSeq" id="WP_095423482.1">
    <property type="nucleotide sequence ID" value="NZ_CP022992.1"/>
</dbReference>